<reference evidence="2" key="1">
    <citation type="submission" date="2022-11" db="UniProtKB">
        <authorList>
            <consortium name="WormBaseParasite"/>
        </authorList>
    </citation>
    <scope>IDENTIFICATION</scope>
</reference>
<organism evidence="1 2">
    <name type="scientific">Panagrolaimus sp. ES5</name>
    <dbReference type="NCBI Taxonomy" id="591445"/>
    <lineage>
        <taxon>Eukaryota</taxon>
        <taxon>Metazoa</taxon>
        <taxon>Ecdysozoa</taxon>
        <taxon>Nematoda</taxon>
        <taxon>Chromadorea</taxon>
        <taxon>Rhabditida</taxon>
        <taxon>Tylenchina</taxon>
        <taxon>Panagrolaimomorpha</taxon>
        <taxon>Panagrolaimoidea</taxon>
        <taxon>Panagrolaimidae</taxon>
        <taxon>Panagrolaimus</taxon>
    </lineage>
</organism>
<proteinExistence type="predicted"/>
<dbReference type="WBParaSite" id="ES5_v2.g10185.t1">
    <property type="protein sequence ID" value="ES5_v2.g10185.t1"/>
    <property type="gene ID" value="ES5_v2.g10185"/>
</dbReference>
<evidence type="ECO:0000313" key="2">
    <source>
        <dbReference type="WBParaSite" id="ES5_v2.g10185.t1"/>
    </source>
</evidence>
<accession>A0AC34EZS3</accession>
<protein>
    <submittedName>
        <fullName evidence="2">Uncharacterized protein</fullName>
    </submittedName>
</protein>
<dbReference type="Proteomes" id="UP000887579">
    <property type="component" value="Unplaced"/>
</dbReference>
<sequence>MTSSFFLVLPSNSELNNTPSKFKIQLGKALDFNSNWQVALYSISFPVSYVTIGRNNDDYVLVKIKDRWIKYDIFAASPSTPRELEVILNKQLILTDRKRRSDEEIDIHLKRSKRDVTPEKDDEDTDVLPESDISKDKLPEKESDKDKTLAKDNEKDTEPEKDDTSVSDKAETLKDKNDVIQTNKSDETDKVESSNDKDAATDVVQSDETEKIPEKEDTTDTQPEKDTNIDTQPEKDTSDQEETASDKNDGKQMVQPATIPVVESQLSQPPKAVVSDPAQLPEVPQTLPPSAKIVIPTLPEFAKGATLPSYDEIKSRGELGAPPKLTLPAIDVLKNELSKGSDTLSGVQIEHKSLDYVKSVLPPSFDSDKQLLSNYIRHGELAAYPVELSGGLNQFFVYSDICENVIVGNTLSALLQVVPVQAKSGEITEKVFNPLLFTKVRSRHISEISIELRDLTVSRRIMRVVFNPSSVQFTDIFTNDQIGYGSFYAGYPLQRGLGWSDLLKTAWRFFLPMAKEIGKEGLTAGANVLTDLSQGNNFKKTLTKQGAKTAKSLLMKASNEIPQIGNGRKKRRKAVSLKKSDIIGKVVLNKSKKKRIDAFGPY</sequence>
<evidence type="ECO:0000313" key="1">
    <source>
        <dbReference type="Proteomes" id="UP000887579"/>
    </source>
</evidence>
<name>A0AC34EZS3_9BILA</name>